<comment type="caution">
    <text evidence="10">The sequence shown here is derived from an EMBL/GenBank/DDBJ whole genome shotgun (WGS) entry which is preliminary data.</text>
</comment>
<name>A0A7J6TF02_PEROL</name>
<dbReference type="Proteomes" id="UP000553632">
    <property type="component" value="Unassembled WGS sequence"/>
</dbReference>
<dbReference type="AlphaFoldDB" id="A0A7J6TF02"/>
<dbReference type="SUPFAM" id="SSF52540">
    <property type="entry name" value="P-loop containing nucleoside triphosphate hydrolases"/>
    <property type="match status" value="1"/>
</dbReference>
<comment type="similarity">
    <text evidence="2">Belongs to the AAA ATPase family.</text>
</comment>
<accession>A0A7J6TF02</accession>
<dbReference type="Pfam" id="PF01625">
    <property type="entry name" value="PMSR"/>
    <property type="match status" value="1"/>
</dbReference>
<dbReference type="EMBL" id="JABANO010011488">
    <property type="protein sequence ID" value="KAF4743407.1"/>
    <property type="molecule type" value="Genomic_DNA"/>
</dbReference>
<dbReference type="InterPro" id="IPR003959">
    <property type="entry name" value="ATPase_AAA_core"/>
</dbReference>
<keyword evidence="4" id="KW-0547">Nucleotide-binding</keyword>
<dbReference type="Pfam" id="PF00004">
    <property type="entry name" value="AAA"/>
    <property type="match status" value="1"/>
</dbReference>
<dbReference type="Gene3D" id="3.30.1060.10">
    <property type="entry name" value="Peptide methionine sulphoxide reductase MsrA"/>
    <property type="match status" value="1"/>
</dbReference>
<comment type="similarity">
    <text evidence="1">Belongs to the MsrA Met sulfoxide reductase family.</text>
</comment>
<evidence type="ECO:0000256" key="6">
    <source>
        <dbReference type="ARBA" id="ARBA00023002"/>
    </source>
</evidence>
<dbReference type="InterPro" id="IPR003593">
    <property type="entry name" value="AAA+_ATPase"/>
</dbReference>
<dbReference type="CDD" id="cd19481">
    <property type="entry name" value="RecA-like_protease"/>
    <property type="match status" value="1"/>
</dbReference>
<dbReference type="GO" id="GO:0016887">
    <property type="term" value="F:ATP hydrolysis activity"/>
    <property type="evidence" value="ECO:0007669"/>
    <property type="project" value="InterPro"/>
</dbReference>
<feature type="compositionally biased region" description="Basic residues" evidence="8">
    <location>
        <begin position="21"/>
        <end position="35"/>
    </location>
</feature>
<evidence type="ECO:0000259" key="9">
    <source>
        <dbReference type="SMART" id="SM00382"/>
    </source>
</evidence>
<dbReference type="SMART" id="SM00382">
    <property type="entry name" value="AAA"/>
    <property type="match status" value="1"/>
</dbReference>
<evidence type="ECO:0000313" key="11">
    <source>
        <dbReference type="Proteomes" id="UP000553632"/>
    </source>
</evidence>
<dbReference type="GO" id="GO:0005524">
    <property type="term" value="F:ATP binding"/>
    <property type="evidence" value="ECO:0007669"/>
    <property type="project" value="UniProtKB-KW"/>
</dbReference>
<organism evidence="10 11">
    <name type="scientific">Perkinsus olseni</name>
    <name type="common">Perkinsus atlanticus</name>
    <dbReference type="NCBI Taxonomy" id="32597"/>
    <lineage>
        <taxon>Eukaryota</taxon>
        <taxon>Sar</taxon>
        <taxon>Alveolata</taxon>
        <taxon>Perkinsozoa</taxon>
        <taxon>Perkinsea</taxon>
        <taxon>Perkinsida</taxon>
        <taxon>Perkinsidae</taxon>
        <taxon>Perkinsus</taxon>
    </lineage>
</organism>
<dbReference type="PANTHER" id="PTHR23073">
    <property type="entry name" value="26S PROTEASOME REGULATORY SUBUNIT"/>
    <property type="match status" value="1"/>
</dbReference>
<gene>
    <name evidence="10" type="ORF">FOZ63_030518</name>
</gene>
<evidence type="ECO:0000256" key="1">
    <source>
        <dbReference type="ARBA" id="ARBA00005591"/>
    </source>
</evidence>
<keyword evidence="11" id="KW-1185">Reference proteome</keyword>
<evidence type="ECO:0000256" key="5">
    <source>
        <dbReference type="ARBA" id="ARBA00022840"/>
    </source>
</evidence>
<evidence type="ECO:0000256" key="4">
    <source>
        <dbReference type="ARBA" id="ARBA00022741"/>
    </source>
</evidence>
<dbReference type="Gene3D" id="1.10.8.60">
    <property type="match status" value="1"/>
</dbReference>
<evidence type="ECO:0000256" key="7">
    <source>
        <dbReference type="ARBA" id="ARBA00030643"/>
    </source>
</evidence>
<keyword evidence="6" id="KW-0560">Oxidoreductase</keyword>
<feature type="domain" description="AAA+ ATPase" evidence="9">
    <location>
        <begin position="340"/>
        <end position="486"/>
    </location>
</feature>
<reference evidence="10 11" key="1">
    <citation type="submission" date="2020-04" db="EMBL/GenBank/DDBJ databases">
        <title>Perkinsus olseni comparative genomics.</title>
        <authorList>
            <person name="Bogema D.R."/>
        </authorList>
    </citation>
    <scope>NUCLEOTIDE SEQUENCE [LARGE SCALE GENOMIC DNA]</scope>
    <source>
        <strain evidence="10 11">ATCC PRA-207</strain>
    </source>
</reference>
<dbReference type="SUPFAM" id="SSF55068">
    <property type="entry name" value="Peptide methionine sulfoxide reductase"/>
    <property type="match status" value="1"/>
</dbReference>
<dbReference type="EC" id="1.8.4.11" evidence="3"/>
<sequence>MWASSARTLSSRLASLSATTSRKRGVHSLTPRRSKTTSSSPSRPLCLASAAGAILALATSSPALCEEPPDKKATLGVEDAERYISSVVPQRPHSAGSSYDVLQRGDADVLKWQYYSDNGADLFYALVDVLMSIIAGDEDVRVSKMDGYCTPSPRKLANIQVVFGEPEKPQATLDVYSNYQEETGRMMTTWELSRPTGQLSRNDADVLLRGLTEHALYRQGSRRYSGAIDQDSDIGRAFAELFDGVSLNEDGAQDGMSKQRRAPRNESPREKAKRELEEMGVDVILPPEEGTPSGDVWEGLVGYTQTKARVEETVLLQLKHPGLFKKIAEGTRGKAAPANRPKVVLFEGPPGTGKTSAARCIAAGCGIPLVYVPLEALLSKWYGESEKHLSKVFELARDLVQDGCQEGSGVIVFVDEVDTLASSRDDPSGMHEASKRVLSVLLRELDGFSTPGKANAMLIAATNRKQDLDQAFVSRIDTSVEFALPDEASRAAIFGLYARQLPQKDCEQLAKMSAGLSGRNIRDACQDAERRWAAARFRELSKDKKPLDDSTVGLPDRQTYEACVREKKQQQRNGACLPSARVFDIGRLSIDPTASVKSDFDARTETVNFVTGNPMYGPWPVGMEQAMFGMGCFWCSENLFVKMSGVFSTQSPRRGLSLLASSLAYCRSLIRPRFEKVLFLICATPPNAAP</sequence>
<feature type="compositionally biased region" description="Basic and acidic residues" evidence="8">
    <location>
        <begin position="263"/>
        <end position="275"/>
    </location>
</feature>
<dbReference type="GO" id="GO:0008113">
    <property type="term" value="F:peptide-methionine (S)-S-oxide reductase activity"/>
    <property type="evidence" value="ECO:0007669"/>
    <property type="project" value="UniProtKB-EC"/>
</dbReference>
<feature type="non-terminal residue" evidence="10">
    <location>
        <position position="690"/>
    </location>
</feature>
<evidence type="ECO:0000256" key="3">
    <source>
        <dbReference type="ARBA" id="ARBA00012502"/>
    </source>
</evidence>
<keyword evidence="5" id="KW-0067">ATP-binding</keyword>
<feature type="region of interest" description="Disordered" evidence="8">
    <location>
        <begin position="13"/>
        <end position="43"/>
    </location>
</feature>
<evidence type="ECO:0000256" key="8">
    <source>
        <dbReference type="SAM" id="MobiDB-lite"/>
    </source>
</evidence>
<dbReference type="InterPro" id="IPR002569">
    <property type="entry name" value="Met_Sox_Rdtase_MsrA_dom"/>
</dbReference>
<dbReference type="InterPro" id="IPR027417">
    <property type="entry name" value="P-loop_NTPase"/>
</dbReference>
<evidence type="ECO:0000313" key="10">
    <source>
        <dbReference type="EMBL" id="KAF4743407.1"/>
    </source>
</evidence>
<protein>
    <recommendedName>
        <fullName evidence="3">peptide-methionine (S)-S-oxide reductase</fullName>
        <ecNumber evidence="3">1.8.4.11</ecNumber>
    </recommendedName>
    <alternativeName>
        <fullName evidence="7">Peptide-methionine (S)-S-oxide reductase</fullName>
    </alternativeName>
</protein>
<dbReference type="InterPro" id="IPR036509">
    <property type="entry name" value="Met_Sox_Rdtase_MsrA_sf"/>
</dbReference>
<dbReference type="InterPro" id="IPR050221">
    <property type="entry name" value="26S_Proteasome_ATPase"/>
</dbReference>
<dbReference type="Gene3D" id="3.40.50.300">
    <property type="entry name" value="P-loop containing nucleotide triphosphate hydrolases"/>
    <property type="match status" value="1"/>
</dbReference>
<feature type="region of interest" description="Disordered" evidence="8">
    <location>
        <begin position="248"/>
        <end position="275"/>
    </location>
</feature>
<proteinExistence type="inferred from homology"/>
<evidence type="ECO:0000256" key="2">
    <source>
        <dbReference type="ARBA" id="ARBA00006914"/>
    </source>
</evidence>